<evidence type="ECO:0000256" key="2">
    <source>
        <dbReference type="ARBA" id="ARBA00023002"/>
    </source>
</evidence>
<evidence type="ECO:0000256" key="4">
    <source>
        <dbReference type="ARBA" id="ARBA00049194"/>
    </source>
</evidence>
<evidence type="ECO:0000259" key="7">
    <source>
        <dbReference type="Pfam" id="PF00171"/>
    </source>
</evidence>
<name>A0ABV1VWK5_9ACTN</name>
<gene>
    <name evidence="8" type="ORF">ABT317_01805</name>
</gene>
<keyword evidence="2 6" id="KW-0560">Oxidoreductase</keyword>
<dbReference type="PANTHER" id="PTHR42804:SF1">
    <property type="entry name" value="ALDEHYDE DEHYDROGENASE-RELATED"/>
    <property type="match status" value="1"/>
</dbReference>
<dbReference type="EMBL" id="JBEPCU010000011">
    <property type="protein sequence ID" value="MER6975817.1"/>
    <property type="molecule type" value="Genomic_DNA"/>
</dbReference>
<dbReference type="RefSeq" id="WP_086725098.1">
    <property type="nucleotide sequence ID" value="NZ_MUBM01000081.1"/>
</dbReference>
<organism evidence="8 9">
    <name type="scientific">Streptomyces carpinensis</name>
    <dbReference type="NCBI Taxonomy" id="66369"/>
    <lineage>
        <taxon>Bacteria</taxon>
        <taxon>Bacillati</taxon>
        <taxon>Actinomycetota</taxon>
        <taxon>Actinomycetes</taxon>
        <taxon>Kitasatosporales</taxon>
        <taxon>Streptomycetaceae</taxon>
        <taxon>Streptomyces</taxon>
    </lineage>
</organism>
<dbReference type="InterPro" id="IPR016160">
    <property type="entry name" value="Ald_DH_CS_CYS"/>
</dbReference>
<dbReference type="Proteomes" id="UP001458415">
    <property type="component" value="Unassembled WGS sequence"/>
</dbReference>
<comment type="similarity">
    <text evidence="1 6">Belongs to the aldehyde dehydrogenase family.</text>
</comment>
<dbReference type="CDD" id="cd07139">
    <property type="entry name" value="ALDH_AldA-Rv0768"/>
    <property type="match status" value="1"/>
</dbReference>
<keyword evidence="9" id="KW-1185">Reference proteome</keyword>
<dbReference type="SUPFAM" id="SSF53720">
    <property type="entry name" value="ALDH-like"/>
    <property type="match status" value="1"/>
</dbReference>
<feature type="active site" evidence="5">
    <location>
        <position position="259"/>
    </location>
</feature>
<evidence type="ECO:0000256" key="1">
    <source>
        <dbReference type="ARBA" id="ARBA00009986"/>
    </source>
</evidence>
<dbReference type="EC" id="1.2.1.3" evidence="3"/>
<sequence>MTVTKIGSPRLRSFDRLFIGGEWVKPATDKVIDVVSPSTEEWLASVPEASVQDVDAAAAAARRAFDEGPWPRMRPAERAEALLRVRAEIEKRYDAMVAAFSAEIGAPTAISHEFNTEAMDAWTEAAKLLETFEFEQERPFAGGSGTLVHEPVGVVAAVVPWNGPVDIACLKSAPALAAGCTVVIKAAPEGPVAMMLLAEALEAAGLPEGVVSLLPADREVSEYLVSHPAVDKVSFTGSTATGRRIMSICSERIARVSLELGGKSAGIIADDIAMTEVVETLGFAGVVSSGQVCAAITRVIVPRERQQELLDVLVPFYENLKVGDPSDPETDLGPLVARRQLDRVLEYIEIGKAEGARLITGGGRPAGFDKGWFVAPTIFADVANDMRIAQEEIFGPVVCVIPYDTLEEAIDMANDSPYGLSGAVYAKDTQLAERIARRIRTGQMSINGWFACMFQPFGGFKQSGIGREGGVEGLTAYLEPKFIQRSA</sequence>
<dbReference type="PROSITE" id="PS00687">
    <property type="entry name" value="ALDEHYDE_DEHYDR_GLU"/>
    <property type="match status" value="1"/>
</dbReference>
<dbReference type="InterPro" id="IPR016163">
    <property type="entry name" value="Ald_DH_C"/>
</dbReference>
<evidence type="ECO:0000256" key="5">
    <source>
        <dbReference type="PROSITE-ProRule" id="PRU10007"/>
    </source>
</evidence>
<dbReference type="PANTHER" id="PTHR42804">
    <property type="entry name" value="ALDEHYDE DEHYDROGENASE"/>
    <property type="match status" value="1"/>
</dbReference>
<evidence type="ECO:0000256" key="3">
    <source>
        <dbReference type="ARBA" id="ARBA00024226"/>
    </source>
</evidence>
<dbReference type="PROSITE" id="PS00070">
    <property type="entry name" value="ALDEHYDE_DEHYDR_CYS"/>
    <property type="match status" value="1"/>
</dbReference>
<dbReference type="Gene3D" id="3.40.309.10">
    <property type="entry name" value="Aldehyde Dehydrogenase, Chain A, domain 2"/>
    <property type="match status" value="1"/>
</dbReference>
<dbReference type="Gene3D" id="3.40.605.10">
    <property type="entry name" value="Aldehyde Dehydrogenase, Chain A, domain 1"/>
    <property type="match status" value="1"/>
</dbReference>
<reference evidence="8 9" key="1">
    <citation type="submission" date="2024-06" db="EMBL/GenBank/DDBJ databases">
        <title>The Natural Products Discovery Center: Release of the First 8490 Sequenced Strains for Exploring Actinobacteria Biosynthetic Diversity.</title>
        <authorList>
            <person name="Kalkreuter E."/>
            <person name="Kautsar S.A."/>
            <person name="Yang D."/>
            <person name="Bader C.D."/>
            <person name="Teijaro C.N."/>
            <person name="Fluegel L."/>
            <person name="Davis C.M."/>
            <person name="Simpson J.R."/>
            <person name="Lauterbach L."/>
            <person name="Steele A.D."/>
            <person name="Gui C."/>
            <person name="Meng S."/>
            <person name="Li G."/>
            <person name="Viehrig K."/>
            <person name="Ye F."/>
            <person name="Su P."/>
            <person name="Kiefer A.F."/>
            <person name="Nichols A."/>
            <person name="Cepeda A.J."/>
            <person name="Yan W."/>
            <person name="Fan B."/>
            <person name="Jiang Y."/>
            <person name="Adhikari A."/>
            <person name="Zheng C.-J."/>
            <person name="Schuster L."/>
            <person name="Cowan T.M."/>
            <person name="Smanski M.J."/>
            <person name="Chevrette M.G."/>
            <person name="De Carvalho L.P.S."/>
            <person name="Shen B."/>
        </authorList>
    </citation>
    <scope>NUCLEOTIDE SEQUENCE [LARGE SCALE GENOMIC DNA]</scope>
    <source>
        <strain evidence="8 9">NPDC000634</strain>
    </source>
</reference>
<dbReference type="InterPro" id="IPR015590">
    <property type="entry name" value="Aldehyde_DH_dom"/>
</dbReference>
<evidence type="ECO:0000313" key="8">
    <source>
        <dbReference type="EMBL" id="MER6975817.1"/>
    </source>
</evidence>
<accession>A0ABV1VWK5</accession>
<dbReference type="InterPro" id="IPR029510">
    <property type="entry name" value="Ald_DH_CS_GLU"/>
</dbReference>
<dbReference type="InterPro" id="IPR016161">
    <property type="entry name" value="Ald_DH/histidinol_DH"/>
</dbReference>
<dbReference type="Pfam" id="PF00171">
    <property type="entry name" value="Aldedh"/>
    <property type="match status" value="1"/>
</dbReference>
<dbReference type="InterPro" id="IPR016162">
    <property type="entry name" value="Ald_DH_N"/>
</dbReference>
<evidence type="ECO:0000256" key="6">
    <source>
        <dbReference type="RuleBase" id="RU003345"/>
    </source>
</evidence>
<comment type="caution">
    <text evidence="8">The sequence shown here is derived from an EMBL/GenBank/DDBJ whole genome shotgun (WGS) entry which is preliminary data.</text>
</comment>
<protein>
    <recommendedName>
        <fullName evidence="3">aldehyde dehydrogenase (NAD(+))</fullName>
        <ecNumber evidence="3">1.2.1.3</ecNumber>
    </recommendedName>
</protein>
<feature type="domain" description="Aldehyde dehydrogenase" evidence="7">
    <location>
        <begin position="23"/>
        <end position="483"/>
    </location>
</feature>
<proteinExistence type="inferred from homology"/>
<comment type="catalytic activity">
    <reaction evidence="4">
        <text>an aldehyde + NAD(+) + H2O = a carboxylate + NADH + 2 H(+)</text>
        <dbReference type="Rhea" id="RHEA:16185"/>
        <dbReference type="ChEBI" id="CHEBI:15377"/>
        <dbReference type="ChEBI" id="CHEBI:15378"/>
        <dbReference type="ChEBI" id="CHEBI:17478"/>
        <dbReference type="ChEBI" id="CHEBI:29067"/>
        <dbReference type="ChEBI" id="CHEBI:57540"/>
        <dbReference type="ChEBI" id="CHEBI:57945"/>
        <dbReference type="EC" id="1.2.1.3"/>
    </reaction>
</comment>
<evidence type="ECO:0000313" key="9">
    <source>
        <dbReference type="Proteomes" id="UP001458415"/>
    </source>
</evidence>